<reference evidence="1" key="1">
    <citation type="journal article" date="2021" name="bioRxiv">
        <title>Unraveling nitrogen, sulfur and carbon metabolic pathways and microbial community transcriptional responses to substrate deprivation and toxicity stresses in a bioreactor mimicking anoxic brackish coastal sediment conditions.</title>
        <authorList>
            <person name="Martins P.D."/>
            <person name="Echeveste M.J."/>
            <person name="Arshad A."/>
            <person name="Kurth J."/>
            <person name="Ouboter H."/>
            <person name="Jetten M.S.M."/>
            <person name="Welte C.U."/>
        </authorList>
    </citation>
    <scope>NUCLEOTIDE SEQUENCE</scope>
    <source>
        <strain evidence="1">MAG_39</strain>
    </source>
</reference>
<dbReference type="EMBL" id="JAIOIV010000094">
    <property type="protein sequence ID" value="MBZ0156868.1"/>
    <property type="molecule type" value="Genomic_DNA"/>
</dbReference>
<comment type="caution">
    <text evidence="1">The sequence shown here is derived from an EMBL/GenBank/DDBJ whole genome shotgun (WGS) entry which is preliminary data.</text>
</comment>
<evidence type="ECO:0000313" key="1">
    <source>
        <dbReference type="EMBL" id="MBZ0156868.1"/>
    </source>
</evidence>
<evidence type="ECO:0000313" key="2">
    <source>
        <dbReference type="Proteomes" id="UP000705867"/>
    </source>
</evidence>
<accession>A0A953J5R7</accession>
<proteinExistence type="predicted"/>
<sequence length="175" mass="19997">MVQLPMTLLCPIERLKDKHELVICDSKPSMQAHKELFHFSDEVYIISEADIVEAIDAIVTAFNTALIEHPSRVHLVLGWESLLKTSLWKPSKPANGDVFTLLRTAGVDSLALQPFRTADIDDLFPWLYYGKRFDILRRLCHSTKRQMEGHLKDHSIRVDCHLFSEETGRIVASSL</sequence>
<dbReference type="AlphaFoldDB" id="A0A953J5R7"/>
<name>A0A953J5R7_9BACT</name>
<protein>
    <submittedName>
        <fullName evidence="1">Uncharacterized protein</fullName>
    </submittedName>
</protein>
<reference evidence="1" key="2">
    <citation type="submission" date="2021-08" db="EMBL/GenBank/DDBJ databases">
        <authorList>
            <person name="Dalcin Martins P."/>
        </authorList>
    </citation>
    <scope>NUCLEOTIDE SEQUENCE</scope>
    <source>
        <strain evidence="1">MAG_39</strain>
    </source>
</reference>
<gene>
    <name evidence="1" type="ORF">K8I29_11755</name>
</gene>
<dbReference type="Proteomes" id="UP000705867">
    <property type="component" value="Unassembled WGS sequence"/>
</dbReference>
<organism evidence="1 2">
    <name type="scientific">Candidatus Nitrobium versatile</name>
    <dbReference type="NCBI Taxonomy" id="2884831"/>
    <lineage>
        <taxon>Bacteria</taxon>
        <taxon>Pseudomonadati</taxon>
        <taxon>Nitrospirota</taxon>
        <taxon>Nitrospiria</taxon>
        <taxon>Nitrospirales</taxon>
        <taxon>Nitrospiraceae</taxon>
        <taxon>Candidatus Nitrobium</taxon>
    </lineage>
</organism>